<dbReference type="PANTHER" id="PTHR43280:SF29">
    <property type="entry name" value="ARAC-FAMILY TRANSCRIPTIONAL REGULATOR"/>
    <property type="match status" value="1"/>
</dbReference>
<feature type="transmembrane region" description="Helical" evidence="4">
    <location>
        <begin position="111"/>
        <end position="128"/>
    </location>
</feature>
<evidence type="ECO:0000256" key="2">
    <source>
        <dbReference type="ARBA" id="ARBA00023125"/>
    </source>
</evidence>
<keyword evidence="4" id="KW-1133">Transmembrane helix</keyword>
<feature type="transmembrane region" description="Helical" evidence="4">
    <location>
        <begin position="6"/>
        <end position="23"/>
    </location>
</feature>
<evidence type="ECO:0000256" key="3">
    <source>
        <dbReference type="ARBA" id="ARBA00023163"/>
    </source>
</evidence>
<feature type="transmembrane region" description="Helical" evidence="4">
    <location>
        <begin position="148"/>
        <end position="172"/>
    </location>
</feature>
<dbReference type="InterPro" id="IPR018060">
    <property type="entry name" value="HTH_AraC"/>
</dbReference>
<keyword evidence="3" id="KW-0804">Transcription</keyword>
<keyword evidence="7" id="KW-1185">Reference proteome</keyword>
<protein>
    <submittedName>
        <fullName evidence="6">AraC family transcriptional regulator</fullName>
    </submittedName>
</protein>
<dbReference type="RefSeq" id="WP_045684010.1">
    <property type="nucleotide sequence ID" value="NZ_CP010803.1"/>
</dbReference>
<gene>
    <name evidence="6" type="ORF">TM49_20695</name>
</gene>
<organism evidence="6 7">
    <name type="scientific">Martelella endophytica</name>
    <dbReference type="NCBI Taxonomy" id="1486262"/>
    <lineage>
        <taxon>Bacteria</taxon>
        <taxon>Pseudomonadati</taxon>
        <taxon>Pseudomonadota</taxon>
        <taxon>Alphaproteobacteria</taxon>
        <taxon>Hyphomicrobiales</taxon>
        <taxon>Aurantimonadaceae</taxon>
        <taxon>Martelella</taxon>
    </lineage>
</organism>
<dbReference type="GO" id="GO:0043565">
    <property type="term" value="F:sequence-specific DNA binding"/>
    <property type="evidence" value="ECO:0007669"/>
    <property type="project" value="InterPro"/>
</dbReference>
<dbReference type="Pfam" id="PF12833">
    <property type="entry name" value="HTH_18"/>
    <property type="match status" value="1"/>
</dbReference>
<evidence type="ECO:0000313" key="7">
    <source>
        <dbReference type="Proteomes" id="UP000032611"/>
    </source>
</evidence>
<feature type="transmembrane region" description="Helical" evidence="4">
    <location>
        <begin position="30"/>
        <end position="52"/>
    </location>
</feature>
<dbReference type="EMBL" id="CP010803">
    <property type="protein sequence ID" value="AJY47544.1"/>
    <property type="molecule type" value="Genomic_DNA"/>
</dbReference>
<dbReference type="AlphaFoldDB" id="A0A0D5LTL4"/>
<accession>A0A0D5LTL4</accession>
<dbReference type="PANTHER" id="PTHR43280">
    <property type="entry name" value="ARAC-FAMILY TRANSCRIPTIONAL REGULATOR"/>
    <property type="match status" value="1"/>
</dbReference>
<evidence type="ECO:0000259" key="5">
    <source>
        <dbReference type="PROSITE" id="PS01124"/>
    </source>
</evidence>
<reference evidence="6 7" key="1">
    <citation type="journal article" date="2015" name="Genome Announc.">
        <title>Complete genome sequence of Martelella endophytica YC6887, which has antifungal activity associated with a halophyte.</title>
        <authorList>
            <person name="Khan A."/>
            <person name="Khan H."/>
            <person name="Chung E.J."/>
            <person name="Hossain M.T."/>
            <person name="Chung Y.R."/>
        </authorList>
    </citation>
    <scope>NUCLEOTIDE SEQUENCE [LARGE SCALE GENOMIC DNA]</scope>
    <source>
        <strain evidence="6">YC6887</strain>
    </source>
</reference>
<proteinExistence type="predicted"/>
<keyword evidence="2" id="KW-0238">DNA-binding</keyword>
<evidence type="ECO:0000256" key="4">
    <source>
        <dbReference type="SAM" id="Phobius"/>
    </source>
</evidence>
<dbReference type="PROSITE" id="PS01124">
    <property type="entry name" value="HTH_ARAC_FAMILY_2"/>
    <property type="match status" value="1"/>
</dbReference>
<dbReference type="Gene3D" id="1.10.10.60">
    <property type="entry name" value="Homeodomain-like"/>
    <property type="match status" value="1"/>
</dbReference>
<name>A0A0D5LTL4_MAREN</name>
<dbReference type="KEGG" id="mey:TM49_20695"/>
<dbReference type="PATRIC" id="fig|1486262.3.peg.4278"/>
<keyword evidence="4" id="KW-0472">Membrane</keyword>
<dbReference type="GO" id="GO:0003700">
    <property type="term" value="F:DNA-binding transcription factor activity"/>
    <property type="evidence" value="ECO:0007669"/>
    <property type="project" value="InterPro"/>
</dbReference>
<evidence type="ECO:0000256" key="1">
    <source>
        <dbReference type="ARBA" id="ARBA00023015"/>
    </source>
</evidence>
<dbReference type="HOGENOM" id="CLU_823550_0_0_5"/>
<dbReference type="InterPro" id="IPR009057">
    <property type="entry name" value="Homeodomain-like_sf"/>
</dbReference>
<feature type="transmembrane region" description="Helical" evidence="4">
    <location>
        <begin position="178"/>
        <end position="199"/>
    </location>
</feature>
<dbReference type="SUPFAM" id="SSF46689">
    <property type="entry name" value="Homeodomain-like"/>
    <property type="match status" value="1"/>
</dbReference>
<feature type="transmembrane region" description="Helical" evidence="4">
    <location>
        <begin position="89"/>
        <end position="105"/>
    </location>
</feature>
<keyword evidence="4" id="KW-0812">Transmembrane</keyword>
<feature type="domain" description="HTH araC/xylS-type" evidence="5">
    <location>
        <begin position="226"/>
        <end position="330"/>
    </location>
</feature>
<dbReference type="Proteomes" id="UP000032611">
    <property type="component" value="Chromosome"/>
</dbReference>
<dbReference type="SMART" id="SM00342">
    <property type="entry name" value="HTH_ARAC"/>
    <property type="match status" value="1"/>
</dbReference>
<feature type="transmembrane region" description="Helical" evidence="4">
    <location>
        <begin position="58"/>
        <end position="77"/>
    </location>
</feature>
<dbReference type="OrthoDB" id="345413at2"/>
<sequence>MLVLPVPLVTALILGFMILRVMTVEKRPPVITVFLSACALQSLIVALLQYYGMRMLHPVQPVTATMIPILAWLTFQTSFLRPPKASRDGLHFLVPAFAVFCIVFAPLTIDVVIPAVFLAYGLLILHALHIRGDTLPLARLEAGRQPQWLWTGIAISLILSAASDSLIAMAFWSGRPEWGYAIISVFTSCALLAVGLLSVSPNAFGEVDEAGPPETATPTEPTDGDRQIVERLDRLLATEKLYLDPALTLSRLARRLQVPTKQLSAALNRTTGENVSRYINRYRIDNACSLLKAGDNVTTAMLSSGFNTKSNFNREFARVTGKSPTAWLQAQN</sequence>
<keyword evidence="1" id="KW-0805">Transcription regulation</keyword>
<evidence type="ECO:0000313" key="6">
    <source>
        <dbReference type="EMBL" id="AJY47544.1"/>
    </source>
</evidence>